<accession>A0AAV9UNM1</accession>
<dbReference type="AlphaFoldDB" id="A0AAV9UNM1"/>
<dbReference type="Gene3D" id="3.40.50.1580">
    <property type="entry name" value="Nucleoside phosphorylase domain"/>
    <property type="match status" value="1"/>
</dbReference>
<dbReference type="Proteomes" id="UP001373714">
    <property type="component" value="Unassembled WGS sequence"/>
</dbReference>
<dbReference type="GO" id="GO:0009116">
    <property type="term" value="P:nucleoside metabolic process"/>
    <property type="evidence" value="ECO:0007669"/>
    <property type="project" value="InterPro"/>
</dbReference>
<sequence>MAATTAMLDEEHGKPTQQDSHDKNTYTLGRIGQHNVVIACLPDGVYGTNSAAALVVQMISTFRCIRFGLMIGIGGGVPSPLHDIRLGDVVVSKPQGTSSGVVQYDFGKAVEDGQLITIGSLDKPPKTLLTAISSLEADHLRRGNNIHTHINKMLYKHPHMEKVFKYQGEKNDLLYEASYAHVGGHKCIECDTSRLVKRQPRKSSNPEIFYGTIGSGNKIIKNGLIRDKLAGQKDILCFEMEAAGLMDNFSCLVIRGICDYADSHKNKIWQEYAAATAAAYAKELLNTIPTGDVEDVRVGAGLRERTNTGSSIGSISSLSRQGTSLSQQSTLAPGSMDALPSSVFELASRLHVKEDIALGSLIPDRRYPHQDALVGVHLEEWRDYSVSIDRNFSEFIKSNTKSNSGFKRAISKLFLSPCVKDVGSDIQVLSEESRVYMMRQPRSVFKKLSTQPDVRDWLTDFYLNSEDVYFIVGYRTLLNAQFVGVDLKVDRKSRTNRSHPSARDNYRYETTGERIYAICFRRVNFTTSQMQDGDVGILDSTNYWKTFTEDRGACDMDMEDEDEIISVDLEEEDVLEEDAFGIAAVGFEGGELELVL</sequence>
<protein>
    <recommendedName>
        <fullName evidence="4">Nucleoside phosphorylase domain-containing protein</fullName>
    </recommendedName>
</protein>
<dbReference type="PANTHER" id="PTHR46082:SF11">
    <property type="entry name" value="AAA+ ATPASE DOMAIN-CONTAINING PROTEIN-RELATED"/>
    <property type="match status" value="1"/>
</dbReference>
<evidence type="ECO:0000313" key="3">
    <source>
        <dbReference type="Proteomes" id="UP001373714"/>
    </source>
</evidence>
<proteinExistence type="predicted"/>
<feature type="compositionally biased region" description="Basic and acidic residues" evidence="1">
    <location>
        <begin position="9"/>
        <end position="24"/>
    </location>
</feature>
<gene>
    <name evidence="2" type="ORF">TWF730_011271</name>
</gene>
<comment type="caution">
    <text evidence="2">The sequence shown here is derived from an EMBL/GenBank/DDBJ whole genome shotgun (WGS) entry which is preliminary data.</text>
</comment>
<dbReference type="GO" id="GO:0003824">
    <property type="term" value="F:catalytic activity"/>
    <property type="evidence" value="ECO:0007669"/>
    <property type="project" value="InterPro"/>
</dbReference>
<dbReference type="PANTHER" id="PTHR46082">
    <property type="entry name" value="ATP/GTP-BINDING PROTEIN-RELATED"/>
    <property type="match status" value="1"/>
</dbReference>
<reference evidence="2 3" key="1">
    <citation type="submission" date="2019-10" db="EMBL/GenBank/DDBJ databases">
        <authorList>
            <person name="Palmer J.M."/>
        </authorList>
    </citation>
    <scope>NUCLEOTIDE SEQUENCE [LARGE SCALE GENOMIC DNA]</scope>
    <source>
        <strain evidence="2 3">TWF730</strain>
    </source>
</reference>
<dbReference type="InterPro" id="IPR053137">
    <property type="entry name" value="NLR-like"/>
</dbReference>
<dbReference type="SUPFAM" id="SSF53167">
    <property type="entry name" value="Purine and uridine phosphorylases"/>
    <property type="match status" value="1"/>
</dbReference>
<dbReference type="InterPro" id="IPR035994">
    <property type="entry name" value="Nucleoside_phosphorylase_sf"/>
</dbReference>
<evidence type="ECO:0000256" key="1">
    <source>
        <dbReference type="SAM" id="MobiDB-lite"/>
    </source>
</evidence>
<keyword evidence="3" id="KW-1185">Reference proteome</keyword>
<name>A0AAV9UNM1_9PEZI</name>
<dbReference type="EMBL" id="JAVHNS010000009">
    <property type="protein sequence ID" value="KAK6343682.1"/>
    <property type="molecule type" value="Genomic_DNA"/>
</dbReference>
<organism evidence="2 3">
    <name type="scientific">Orbilia blumenaviensis</name>
    <dbReference type="NCBI Taxonomy" id="1796055"/>
    <lineage>
        <taxon>Eukaryota</taxon>
        <taxon>Fungi</taxon>
        <taxon>Dikarya</taxon>
        <taxon>Ascomycota</taxon>
        <taxon>Pezizomycotina</taxon>
        <taxon>Orbiliomycetes</taxon>
        <taxon>Orbiliales</taxon>
        <taxon>Orbiliaceae</taxon>
        <taxon>Orbilia</taxon>
    </lineage>
</organism>
<evidence type="ECO:0008006" key="4">
    <source>
        <dbReference type="Google" id="ProtNLM"/>
    </source>
</evidence>
<feature type="region of interest" description="Disordered" evidence="1">
    <location>
        <begin position="1"/>
        <end position="26"/>
    </location>
</feature>
<evidence type="ECO:0000313" key="2">
    <source>
        <dbReference type="EMBL" id="KAK6343682.1"/>
    </source>
</evidence>